<dbReference type="RefSeq" id="WP_061501747.1">
    <property type="nucleotide sequence ID" value="NZ_CP010951.1"/>
</dbReference>
<evidence type="ECO:0000313" key="3">
    <source>
        <dbReference type="Proteomes" id="UP000070433"/>
    </source>
</evidence>
<feature type="signal peptide" evidence="1">
    <location>
        <begin position="1"/>
        <end position="20"/>
    </location>
</feature>
<gene>
    <name evidence="2" type="ORF">UC35_16955</name>
</gene>
<protein>
    <submittedName>
        <fullName evidence="2">Lipoprotein</fullName>
    </submittedName>
</protein>
<dbReference type="OrthoDB" id="8662382at2"/>
<dbReference type="EMBL" id="CP010951">
    <property type="protein sequence ID" value="AMO24216.1"/>
    <property type="molecule type" value="Genomic_DNA"/>
</dbReference>
<keyword evidence="2" id="KW-0449">Lipoprotein</keyword>
<sequence>MTKRRIVWVVWPVAAVAALAACSEKPQTMGGSNSKQDAAAFQGTGMPYVATGWKPGDKTSWEQQLKTRAQMGQNDYNKVP</sequence>
<dbReference type="AlphaFoldDB" id="A0A127JW27"/>
<accession>A0A127JW27</accession>
<organism evidence="2 3">
    <name type="scientific">Ramlibacter tataouinensis</name>
    <dbReference type="NCBI Taxonomy" id="94132"/>
    <lineage>
        <taxon>Bacteria</taxon>
        <taxon>Pseudomonadati</taxon>
        <taxon>Pseudomonadota</taxon>
        <taxon>Betaproteobacteria</taxon>
        <taxon>Burkholderiales</taxon>
        <taxon>Comamonadaceae</taxon>
        <taxon>Ramlibacter</taxon>
    </lineage>
</organism>
<dbReference type="PROSITE" id="PS51257">
    <property type="entry name" value="PROKAR_LIPOPROTEIN"/>
    <property type="match status" value="1"/>
</dbReference>
<evidence type="ECO:0000313" key="2">
    <source>
        <dbReference type="EMBL" id="AMO24216.1"/>
    </source>
</evidence>
<dbReference type="Proteomes" id="UP000070433">
    <property type="component" value="Chromosome"/>
</dbReference>
<name>A0A127JW27_9BURK</name>
<reference evidence="2 3" key="1">
    <citation type="journal article" date="2014" name="Int. J. Syst. Evol. Microbiol.">
        <title>Ramlibacter solisilvae sp. nov., isolated from forest soil, and emended description of the genus Ramlibacter.</title>
        <authorList>
            <person name="Lee H.J."/>
            <person name="Lee S.H."/>
            <person name="Lee S.S."/>
            <person name="Lee J.S."/>
            <person name="Kim Y."/>
            <person name="Kim S.C."/>
            <person name="Jeon C.O."/>
        </authorList>
    </citation>
    <scope>NUCLEOTIDE SEQUENCE [LARGE SCALE GENOMIC DNA]</scope>
    <source>
        <strain evidence="2 3">5-10</strain>
    </source>
</reference>
<feature type="chain" id="PRO_5007449640" evidence="1">
    <location>
        <begin position="21"/>
        <end position="80"/>
    </location>
</feature>
<keyword evidence="3" id="KW-1185">Reference proteome</keyword>
<evidence type="ECO:0000256" key="1">
    <source>
        <dbReference type="SAM" id="SignalP"/>
    </source>
</evidence>
<keyword evidence="1" id="KW-0732">Signal</keyword>
<proteinExistence type="predicted"/>